<dbReference type="InterPro" id="IPR009061">
    <property type="entry name" value="DNA-bd_dom_put_sf"/>
</dbReference>
<dbReference type="RefSeq" id="WP_113947474.1">
    <property type="nucleotide sequence ID" value="NZ_QNQU01000002.1"/>
</dbReference>
<dbReference type="PANTHER" id="PTHR34585">
    <property type="match status" value="1"/>
</dbReference>
<sequence>MGTLEFIAKEDLEQFKMELFAELRRPTFKAPLGKDKQKPFIKSYEVRQLLGISPGTLHQLRKSGQIKFSRIGGLMYYKYEDIEAMVNGRT</sequence>
<dbReference type="AlphaFoldDB" id="A0A366LCQ0"/>
<comment type="caution">
    <text evidence="2">The sequence shown here is derived from an EMBL/GenBank/DDBJ whole genome shotgun (WGS) entry which is preliminary data.</text>
</comment>
<evidence type="ECO:0000313" key="3">
    <source>
        <dbReference type="Proteomes" id="UP000252081"/>
    </source>
</evidence>
<dbReference type="OrthoDB" id="1524679at2"/>
<name>A0A366LCQ0_9SPHI</name>
<protein>
    <submittedName>
        <fullName evidence="2">DNA-binding protein</fullName>
    </submittedName>
</protein>
<feature type="domain" description="Helix-turn-helix" evidence="1">
    <location>
        <begin position="45"/>
        <end position="89"/>
    </location>
</feature>
<keyword evidence="3" id="KW-1185">Reference proteome</keyword>
<dbReference type="PANTHER" id="PTHR34585:SF22">
    <property type="entry name" value="HELIX-TURN-HELIX DOMAIN-CONTAINING PROTEIN"/>
    <property type="match status" value="1"/>
</dbReference>
<proteinExistence type="predicted"/>
<organism evidence="2 3">
    <name type="scientific">Pedobacter miscanthi</name>
    <dbReference type="NCBI Taxonomy" id="2259170"/>
    <lineage>
        <taxon>Bacteria</taxon>
        <taxon>Pseudomonadati</taxon>
        <taxon>Bacteroidota</taxon>
        <taxon>Sphingobacteriia</taxon>
        <taxon>Sphingobacteriales</taxon>
        <taxon>Sphingobacteriaceae</taxon>
        <taxon>Pedobacter</taxon>
    </lineage>
</organism>
<dbReference type="GO" id="GO:0003677">
    <property type="term" value="F:DNA binding"/>
    <property type="evidence" value="ECO:0007669"/>
    <property type="project" value="UniProtKB-KW"/>
</dbReference>
<dbReference type="EMBL" id="QNQU01000002">
    <property type="protein sequence ID" value="RBQ11560.1"/>
    <property type="molecule type" value="Genomic_DNA"/>
</dbReference>
<dbReference type="Pfam" id="PF12728">
    <property type="entry name" value="HTH_17"/>
    <property type="match status" value="1"/>
</dbReference>
<dbReference type="Proteomes" id="UP000252081">
    <property type="component" value="Unassembled WGS sequence"/>
</dbReference>
<reference evidence="2 3" key="1">
    <citation type="submission" date="2018-07" db="EMBL/GenBank/DDBJ databases">
        <title>A draft genome of a endophytic bacteria, a new species of Pedobacter.</title>
        <authorList>
            <person name="Zhang Z.D."/>
            <person name="Chen Z.J."/>
        </authorList>
    </citation>
    <scope>NUCLEOTIDE SEQUENCE [LARGE SCALE GENOMIC DNA]</scope>
    <source>
        <strain evidence="2 3">RS10</strain>
    </source>
</reference>
<dbReference type="SUPFAM" id="SSF46955">
    <property type="entry name" value="Putative DNA-binding domain"/>
    <property type="match status" value="1"/>
</dbReference>
<evidence type="ECO:0000313" key="2">
    <source>
        <dbReference type="EMBL" id="RBQ11560.1"/>
    </source>
</evidence>
<evidence type="ECO:0000259" key="1">
    <source>
        <dbReference type="Pfam" id="PF12728"/>
    </source>
</evidence>
<keyword evidence="2" id="KW-0238">DNA-binding</keyword>
<dbReference type="InterPro" id="IPR041657">
    <property type="entry name" value="HTH_17"/>
</dbReference>
<gene>
    <name evidence="2" type="ORF">DRW42_03615</name>
</gene>
<accession>A0A366LCQ0</accession>